<dbReference type="PROSITE" id="PS00678">
    <property type="entry name" value="WD_REPEATS_1"/>
    <property type="match status" value="6"/>
</dbReference>
<feature type="region of interest" description="Disordered" evidence="4">
    <location>
        <begin position="1"/>
        <end position="23"/>
    </location>
</feature>
<feature type="compositionally biased region" description="Basic and acidic residues" evidence="4">
    <location>
        <begin position="1"/>
        <end position="15"/>
    </location>
</feature>
<evidence type="ECO:0000256" key="1">
    <source>
        <dbReference type="ARBA" id="ARBA00022574"/>
    </source>
</evidence>
<keyword evidence="1 3" id="KW-0853">WD repeat</keyword>
<dbReference type="Proteomes" id="UP000023152">
    <property type="component" value="Unassembled WGS sequence"/>
</dbReference>
<dbReference type="SMART" id="SM00320">
    <property type="entry name" value="WD40"/>
    <property type="match status" value="6"/>
</dbReference>
<keyword evidence="2" id="KW-0677">Repeat</keyword>
<dbReference type="InterPro" id="IPR036322">
    <property type="entry name" value="WD40_repeat_dom_sf"/>
</dbReference>
<name>X6M569_RETFI</name>
<dbReference type="InterPro" id="IPR053299">
    <property type="entry name" value="ASTRA_WD_repeat"/>
</dbReference>
<dbReference type="InterPro" id="IPR019775">
    <property type="entry name" value="WD40_repeat_CS"/>
</dbReference>
<feature type="repeat" description="WD" evidence="3">
    <location>
        <begin position="305"/>
        <end position="355"/>
    </location>
</feature>
<dbReference type="CDD" id="cd00200">
    <property type="entry name" value="WD40"/>
    <property type="match status" value="1"/>
</dbReference>
<evidence type="ECO:0000256" key="4">
    <source>
        <dbReference type="SAM" id="MobiDB-lite"/>
    </source>
</evidence>
<gene>
    <name evidence="5" type="ORF">RFI_28332</name>
</gene>
<feature type="repeat" description="WD" evidence="3">
    <location>
        <begin position="103"/>
        <end position="150"/>
    </location>
</feature>
<proteinExistence type="predicted"/>
<dbReference type="PRINTS" id="PR00320">
    <property type="entry name" value="GPROTEINBRPT"/>
</dbReference>
<organism evidence="5 6">
    <name type="scientific">Reticulomyxa filosa</name>
    <dbReference type="NCBI Taxonomy" id="46433"/>
    <lineage>
        <taxon>Eukaryota</taxon>
        <taxon>Sar</taxon>
        <taxon>Rhizaria</taxon>
        <taxon>Retaria</taxon>
        <taxon>Foraminifera</taxon>
        <taxon>Monothalamids</taxon>
        <taxon>Reticulomyxidae</taxon>
        <taxon>Reticulomyxa</taxon>
    </lineage>
</organism>
<dbReference type="Gene3D" id="2.130.10.10">
    <property type="entry name" value="YVTN repeat-like/Quinoprotein amine dehydrogenase"/>
    <property type="match status" value="4"/>
</dbReference>
<feature type="repeat" description="WD" evidence="3">
    <location>
        <begin position="59"/>
        <end position="102"/>
    </location>
</feature>
<dbReference type="SUPFAM" id="SSF50978">
    <property type="entry name" value="WD40 repeat-like"/>
    <property type="match status" value="1"/>
</dbReference>
<sequence length="401" mass="45913">MNMQKEESQSEERINSKRIKRIQKDDNNEKKENIFTSNFYPSSTFDLELFHSAKLLKTFTGHTNHIDSIDLFTFDGIQYLCSGSRDDLLCVWDVETTKQIQSFDGHSHHVFCVKFSNYYYRKYHLPVICSSSWDKTIRFWDFKNNKELEIFSDHTESVEGIDFSSFAGGRYLCSGSWDCTIRLWDVETSKSLHVFNGHTNIVRCVEFSPQSNGKINNNDKSKIDIIDGSGYTICSGSADKTIRLWDIETTKELAIFRGHSDWVRSVHYLPFSIQINGGGNMICSGSADKTVRLWDIRSDKEITIFKGHTANVNCVKYLPCENNHKDTGVIGIICSGSSDNTIQFWDIRTNKQLHQIEGKKEDSGISCFQFVSLESNANDKNKHNTYNLCYGSTNGPIRLFG</sequence>
<feature type="repeat" description="WD" evidence="3">
    <location>
        <begin position="256"/>
        <end position="304"/>
    </location>
</feature>
<protein>
    <submittedName>
        <fullName evidence="5">G-protein beta WD-40 repeats containing protein</fullName>
    </submittedName>
</protein>
<evidence type="ECO:0000313" key="6">
    <source>
        <dbReference type="Proteomes" id="UP000023152"/>
    </source>
</evidence>
<feature type="repeat" description="WD" evidence="3">
    <location>
        <begin position="151"/>
        <end position="194"/>
    </location>
</feature>
<reference evidence="5 6" key="1">
    <citation type="journal article" date="2013" name="Curr. Biol.">
        <title>The Genome of the Foraminiferan Reticulomyxa filosa.</title>
        <authorList>
            <person name="Glockner G."/>
            <person name="Hulsmann N."/>
            <person name="Schleicher M."/>
            <person name="Noegel A.A."/>
            <person name="Eichinger L."/>
            <person name="Gallinger C."/>
            <person name="Pawlowski J."/>
            <person name="Sierra R."/>
            <person name="Euteneuer U."/>
            <person name="Pillet L."/>
            <person name="Moustafa A."/>
            <person name="Platzer M."/>
            <person name="Groth M."/>
            <person name="Szafranski K."/>
            <person name="Schliwa M."/>
        </authorList>
    </citation>
    <scope>NUCLEOTIDE SEQUENCE [LARGE SCALE GENOMIC DNA]</scope>
</reference>
<dbReference type="EMBL" id="ASPP01024399">
    <property type="protein sequence ID" value="ETO09054.1"/>
    <property type="molecule type" value="Genomic_DNA"/>
</dbReference>
<evidence type="ECO:0000256" key="3">
    <source>
        <dbReference type="PROSITE-ProRule" id="PRU00221"/>
    </source>
</evidence>
<dbReference type="OrthoDB" id="273771at2759"/>
<dbReference type="AlphaFoldDB" id="X6M569"/>
<accession>X6M569</accession>
<dbReference type="InterPro" id="IPR015943">
    <property type="entry name" value="WD40/YVTN_repeat-like_dom_sf"/>
</dbReference>
<dbReference type="InterPro" id="IPR020472">
    <property type="entry name" value="WD40_PAC1"/>
</dbReference>
<feature type="repeat" description="WD" evidence="3">
    <location>
        <begin position="229"/>
        <end position="255"/>
    </location>
</feature>
<dbReference type="PROSITE" id="PS50082">
    <property type="entry name" value="WD_REPEATS_2"/>
    <property type="match status" value="6"/>
</dbReference>
<dbReference type="PANTHER" id="PTHR44156">
    <property type="entry name" value="SUPERNUMERARY LIMBS, ISOFORM B-RELATED"/>
    <property type="match status" value="1"/>
</dbReference>
<comment type="caution">
    <text evidence="5">The sequence shown here is derived from an EMBL/GenBank/DDBJ whole genome shotgun (WGS) entry which is preliminary data.</text>
</comment>
<dbReference type="InterPro" id="IPR001680">
    <property type="entry name" value="WD40_rpt"/>
</dbReference>
<evidence type="ECO:0000256" key="2">
    <source>
        <dbReference type="ARBA" id="ARBA00022737"/>
    </source>
</evidence>
<dbReference type="Pfam" id="PF00400">
    <property type="entry name" value="WD40"/>
    <property type="match status" value="6"/>
</dbReference>
<keyword evidence="6" id="KW-1185">Reference proteome</keyword>
<dbReference type="PROSITE" id="PS50294">
    <property type="entry name" value="WD_REPEATS_REGION"/>
    <property type="match status" value="2"/>
</dbReference>
<evidence type="ECO:0000313" key="5">
    <source>
        <dbReference type="EMBL" id="ETO09054.1"/>
    </source>
</evidence>